<feature type="transmembrane region" description="Helical" evidence="7">
    <location>
        <begin position="165"/>
        <end position="184"/>
    </location>
</feature>
<evidence type="ECO:0000256" key="5">
    <source>
        <dbReference type="ARBA" id="ARBA00022989"/>
    </source>
</evidence>
<evidence type="ECO:0000256" key="2">
    <source>
        <dbReference type="ARBA" id="ARBA00010992"/>
    </source>
</evidence>
<accession>A0A059EYG5</accession>
<evidence type="ECO:0000256" key="7">
    <source>
        <dbReference type="SAM" id="Phobius"/>
    </source>
</evidence>
<evidence type="ECO:0000256" key="6">
    <source>
        <dbReference type="ARBA" id="ARBA00023136"/>
    </source>
</evidence>
<evidence type="ECO:0000313" key="10">
    <source>
        <dbReference type="Proteomes" id="UP000030655"/>
    </source>
</evidence>
<keyword evidence="5 7" id="KW-1133">Transmembrane helix</keyword>
<gene>
    <name evidence="9" type="ORF">H312_02709</name>
</gene>
<feature type="transmembrane region" description="Helical" evidence="7">
    <location>
        <begin position="245"/>
        <end position="265"/>
    </location>
</feature>
<comment type="subcellular location">
    <subcellularLocation>
        <location evidence="1">Membrane</location>
        <topology evidence="1">Multi-pass membrane protein</topology>
    </subcellularLocation>
</comment>
<dbReference type="EMBL" id="KK365220">
    <property type="protein sequence ID" value="KCZ79907.1"/>
    <property type="molecule type" value="Genomic_DNA"/>
</dbReference>
<feature type="transmembrane region" description="Helical" evidence="7">
    <location>
        <begin position="49"/>
        <end position="71"/>
    </location>
</feature>
<dbReference type="GO" id="GO:0016020">
    <property type="term" value="C:membrane"/>
    <property type="evidence" value="ECO:0007669"/>
    <property type="project" value="UniProtKB-SubCell"/>
</dbReference>
<feature type="transmembrane region" description="Helical" evidence="7">
    <location>
        <begin position="138"/>
        <end position="158"/>
    </location>
</feature>
<dbReference type="PANTHER" id="PTHR48021:SF1">
    <property type="entry name" value="GH07001P-RELATED"/>
    <property type="match status" value="1"/>
</dbReference>
<dbReference type="OrthoDB" id="2196240at2759"/>
<feature type="domain" description="Major facilitator superfamily (MFS) profile" evidence="8">
    <location>
        <begin position="10"/>
        <end position="382"/>
    </location>
</feature>
<feature type="transmembrane region" description="Helical" evidence="7">
    <location>
        <begin position="211"/>
        <end position="233"/>
    </location>
</feature>
<feature type="transmembrane region" description="Helical" evidence="7">
    <location>
        <begin position="77"/>
        <end position="95"/>
    </location>
</feature>
<dbReference type="InterPro" id="IPR036259">
    <property type="entry name" value="MFS_trans_sf"/>
</dbReference>
<keyword evidence="4 7" id="KW-0812">Transmembrane</keyword>
<feature type="transmembrane region" description="Helical" evidence="7">
    <location>
        <begin position="360"/>
        <end position="379"/>
    </location>
</feature>
<evidence type="ECO:0000256" key="1">
    <source>
        <dbReference type="ARBA" id="ARBA00004141"/>
    </source>
</evidence>
<dbReference type="InterPro" id="IPR003663">
    <property type="entry name" value="Sugar/inositol_transpt"/>
</dbReference>
<keyword evidence="3" id="KW-0813">Transport</keyword>
<dbReference type="HOGENOM" id="CLU_001265_30_14_1"/>
<dbReference type="Gene3D" id="1.20.1250.20">
    <property type="entry name" value="MFS general substrate transporter like domains"/>
    <property type="match status" value="2"/>
</dbReference>
<evidence type="ECO:0000256" key="3">
    <source>
        <dbReference type="ARBA" id="ARBA00022448"/>
    </source>
</evidence>
<dbReference type="PRINTS" id="PR00171">
    <property type="entry name" value="SUGRTRNSPORT"/>
</dbReference>
<comment type="similarity">
    <text evidence="2">Belongs to the major facilitator superfamily. Sugar transporter (TC 2.A.1.1) family.</text>
</comment>
<keyword evidence="6 7" id="KW-0472">Membrane</keyword>
<dbReference type="GO" id="GO:0022857">
    <property type="term" value="F:transmembrane transporter activity"/>
    <property type="evidence" value="ECO:0007669"/>
    <property type="project" value="InterPro"/>
</dbReference>
<keyword evidence="10" id="KW-1185">Reference proteome</keyword>
<reference evidence="10" key="1">
    <citation type="submission" date="2013-02" db="EMBL/GenBank/DDBJ databases">
        <authorList>
            <consortium name="The Broad Institute Genome Sequencing Platform"/>
            <person name="Cuomo C."/>
            <person name="Becnel J."/>
            <person name="Sanscrainte N."/>
            <person name="Walker B."/>
            <person name="Young S.K."/>
            <person name="Zeng Q."/>
            <person name="Gargeya S."/>
            <person name="Fitzgerald M."/>
            <person name="Haas B."/>
            <person name="Abouelleil A."/>
            <person name="Alvarado L."/>
            <person name="Arachchi H.M."/>
            <person name="Berlin A.M."/>
            <person name="Chapman S.B."/>
            <person name="Dewar J."/>
            <person name="Goldberg J."/>
            <person name="Griggs A."/>
            <person name="Gujja S."/>
            <person name="Hansen M."/>
            <person name="Howarth C."/>
            <person name="Imamovic A."/>
            <person name="Larimer J."/>
            <person name="McCowan C."/>
            <person name="Murphy C."/>
            <person name="Neiman D."/>
            <person name="Pearson M."/>
            <person name="Priest M."/>
            <person name="Roberts A."/>
            <person name="Saif S."/>
            <person name="Shea T."/>
            <person name="Sisk P."/>
            <person name="Sykes S."/>
            <person name="Wortman J."/>
            <person name="Nusbaum C."/>
            <person name="Birren B."/>
        </authorList>
    </citation>
    <scope>NUCLEOTIDE SEQUENCE [LARGE SCALE GENOMIC DNA]</scope>
    <source>
        <strain evidence="10">PRA339</strain>
    </source>
</reference>
<evidence type="ECO:0000259" key="8">
    <source>
        <dbReference type="PROSITE" id="PS50850"/>
    </source>
</evidence>
<evidence type="ECO:0000256" key="4">
    <source>
        <dbReference type="ARBA" id="ARBA00022692"/>
    </source>
</evidence>
<name>A0A059EYG5_9MICR</name>
<feature type="transmembrane region" description="Helical" evidence="7">
    <location>
        <begin position="297"/>
        <end position="316"/>
    </location>
</feature>
<evidence type="ECO:0000313" key="9">
    <source>
        <dbReference type="EMBL" id="KCZ79907.1"/>
    </source>
</evidence>
<reference evidence="9 10" key="2">
    <citation type="submission" date="2014-03" db="EMBL/GenBank/DDBJ databases">
        <title>The Genome Sequence of Anncaliia algerae insect isolate PRA339.</title>
        <authorList>
            <consortium name="The Broad Institute Genome Sequencing Platform"/>
            <consortium name="The Broad Institute Genome Sequencing Center for Infectious Disease"/>
            <person name="Cuomo C."/>
            <person name="Becnel J."/>
            <person name="Sanscrainte N."/>
            <person name="Walker B."/>
            <person name="Young S.K."/>
            <person name="Zeng Q."/>
            <person name="Gargeya S."/>
            <person name="Fitzgerald M."/>
            <person name="Haas B."/>
            <person name="Abouelleil A."/>
            <person name="Alvarado L."/>
            <person name="Arachchi H.M."/>
            <person name="Berlin A.M."/>
            <person name="Chapman S.B."/>
            <person name="Dewar J."/>
            <person name="Goldberg J."/>
            <person name="Griggs A."/>
            <person name="Gujja S."/>
            <person name="Hansen M."/>
            <person name="Howarth C."/>
            <person name="Imamovic A."/>
            <person name="Larimer J."/>
            <person name="McCowan C."/>
            <person name="Murphy C."/>
            <person name="Neiman D."/>
            <person name="Pearson M."/>
            <person name="Priest M."/>
            <person name="Roberts A."/>
            <person name="Saif S."/>
            <person name="Shea T."/>
            <person name="Sisk P."/>
            <person name="Sykes S."/>
            <person name="Wortman J."/>
            <person name="Nusbaum C."/>
            <person name="Birren B."/>
        </authorList>
    </citation>
    <scope>NUCLEOTIDE SEQUENCE [LARGE SCALE GENOMIC DNA]</scope>
    <source>
        <strain evidence="9 10">PRA339</strain>
    </source>
</reference>
<dbReference type="InterPro" id="IPR005828">
    <property type="entry name" value="MFS_sugar_transport-like"/>
</dbReference>
<feature type="transmembrane region" description="Helical" evidence="7">
    <location>
        <begin position="107"/>
        <end position="126"/>
    </location>
</feature>
<dbReference type="PROSITE" id="PS00216">
    <property type="entry name" value="SUGAR_TRANSPORT_1"/>
    <property type="match status" value="1"/>
</dbReference>
<feature type="transmembrane region" description="Helical" evidence="7">
    <location>
        <begin position="271"/>
        <end position="290"/>
    </location>
</feature>
<sequence>MSSSTKMWISALIASMTSFNFGINLTIHELSKETLTVTGSNGYLISSRLFDLFISIFAISALVSNLITPFIKLSKKYLLMVIDLLFLLGTFLILYSRCKYFLFVGRILQGFGFGFIGNSVPVYLSSVSTLDKKGMIGSLHQLFIVFGVLCGQVLGYLFENKNYKIPYFIYMGTLAAHLCALSIIKKTSSQQNAPSKSLFELINKKEARKSLFLATFLHVTQQLSCINGIIFFSNSVQDDKSKAKMNTLIGGGIFVMSTIAAMPFVEKLGRKPMLLLSIFIDSLCLFGVALTKYTLACLLIFYVGFSLGLGPIVWSISAEIFPEDYLNAGLILAVNFNWALTFAIPYIFKQMYEKMGKNAFYFFAIYLIAAFVILLFMFSETKNRKPAFQ</sequence>
<feature type="transmembrane region" description="Helical" evidence="7">
    <location>
        <begin position="328"/>
        <end position="348"/>
    </location>
</feature>
<protein>
    <recommendedName>
        <fullName evidence="8">Major facilitator superfamily (MFS) profile domain-containing protein</fullName>
    </recommendedName>
</protein>
<dbReference type="InterPro" id="IPR020846">
    <property type="entry name" value="MFS_dom"/>
</dbReference>
<organism evidence="9 10">
    <name type="scientific">Anncaliia algerae PRA339</name>
    <dbReference type="NCBI Taxonomy" id="1288291"/>
    <lineage>
        <taxon>Eukaryota</taxon>
        <taxon>Fungi</taxon>
        <taxon>Fungi incertae sedis</taxon>
        <taxon>Microsporidia</taxon>
        <taxon>Tubulinosematoidea</taxon>
        <taxon>Tubulinosematidae</taxon>
        <taxon>Anncaliia</taxon>
    </lineage>
</organism>
<dbReference type="VEuPathDB" id="MicrosporidiaDB:H312_02709"/>
<dbReference type="InterPro" id="IPR005829">
    <property type="entry name" value="Sugar_transporter_CS"/>
</dbReference>
<proteinExistence type="inferred from homology"/>
<dbReference type="InterPro" id="IPR050549">
    <property type="entry name" value="MFS_Trehalose_Transporter"/>
</dbReference>
<dbReference type="PANTHER" id="PTHR48021">
    <property type="match status" value="1"/>
</dbReference>
<dbReference type="STRING" id="1288291.A0A059EYG5"/>
<dbReference type="PROSITE" id="PS50850">
    <property type="entry name" value="MFS"/>
    <property type="match status" value="1"/>
</dbReference>
<dbReference type="Pfam" id="PF00083">
    <property type="entry name" value="Sugar_tr"/>
    <property type="match status" value="2"/>
</dbReference>
<dbReference type="Proteomes" id="UP000030655">
    <property type="component" value="Unassembled WGS sequence"/>
</dbReference>
<dbReference type="SUPFAM" id="SSF103473">
    <property type="entry name" value="MFS general substrate transporter"/>
    <property type="match status" value="1"/>
</dbReference>
<dbReference type="AlphaFoldDB" id="A0A059EYG5"/>